<dbReference type="OrthoDB" id="9812358at2"/>
<dbReference type="SMART" id="SM00267">
    <property type="entry name" value="GGDEF"/>
    <property type="match status" value="1"/>
</dbReference>
<organism evidence="4 5">
    <name type="scientific">Thiohalobacter thiocyanaticus</name>
    <dbReference type="NCBI Taxonomy" id="585455"/>
    <lineage>
        <taxon>Bacteria</taxon>
        <taxon>Pseudomonadati</taxon>
        <taxon>Pseudomonadota</taxon>
        <taxon>Gammaproteobacteria</taxon>
        <taxon>Thiohalobacterales</taxon>
        <taxon>Thiohalobacteraceae</taxon>
        <taxon>Thiohalobacter</taxon>
    </lineage>
</organism>
<gene>
    <name evidence="4" type="ORF">FOKN1_0317</name>
</gene>
<evidence type="ECO:0000313" key="5">
    <source>
        <dbReference type="Proteomes" id="UP000218765"/>
    </source>
</evidence>
<evidence type="ECO:0000259" key="3">
    <source>
        <dbReference type="PROSITE" id="PS50887"/>
    </source>
</evidence>
<dbReference type="EC" id="2.7.7.65" evidence="1"/>
<feature type="domain" description="GGDEF" evidence="3">
    <location>
        <begin position="137"/>
        <end position="248"/>
    </location>
</feature>
<accession>A0A1Z4VM84</accession>
<dbReference type="GO" id="GO:1902201">
    <property type="term" value="P:negative regulation of bacterial-type flagellum-dependent cell motility"/>
    <property type="evidence" value="ECO:0007669"/>
    <property type="project" value="TreeGrafter"/>
</dbReference>
<dbReference type="InterPro" id="IPR043128">
    <property type="entry name" value="Rev_trsase/Diguanyl_cyclase"/>
</dbReference>
<evidence type="ECO:0000256" key="2">
    <source>
        <dbReference type="ARBA" id="ARBA00034247"/>
    </source>
</evidence>
<reference evidence="4 5" key="1">
    <citation type="submission" date="2017-05" db="EMBL/GenBank/DDBJ databases">
        <title>Thiocyanate degradation by Thiohalobacter thiocyanaticus FOKN1.</title>
        <authorList>
            <person name="Oshiki M."/>
            <person name="Fukushima T."/>
            <person name="Kawano S."/>
            <person name="Nakagawa J."/>
        </authorList>
    </citation>
    <scope>NUCLEOTIDE SEQUENCE [LARGE SCALE GENOMIC DNA]</scope>
    <source>
        <strain evidence="4 5">FOKN1</strain>
    </source>
</reference>
<dbReference type="PANTHER" id="PTHR45138">
    <property type="entry name" value="REGULATORY COMPONENTS OF SENSORY TRANSDUCTION SYSTEM"/>
    <property type="match status" value="1"/>
</dbReference>
<dbReference type="RefSeq" id="WP_096364057.1">
    <property type="nucleotide sequence ID" value="NZ_AP018052.1"/>
</dbReference>
<dbReference type="SUPFAM" id="SSF55073">
    <property type="entry name" value="Nucleotide cyclase"/>
    <property type="match status" value="1"/>
</dbReference>
<sequence length="248" mass="27114">MWDRLTPSQLVELLDTTSDALLVLDRNGRPAAANAALLRLLDAGLDDLDPEHPLLAAAADSLSHTAPGGARLQLQVRRLPLADGGQALWFRDCTEQQRLQQELSEQTLTDPVTGLLNRRGLSVALEPQVSRCRRYDSPLSLVLLELRGDVDDPARVRVSRILKDQLRWADMIGCNEDQRFILALPETRQADAEQLIAKLRERLAAEFASELVDTGFGVAEWRKADNTQTLLNRAAAALAPAAASTAAG</sequence>
<name>A0A1Z4VM84_9GAMM</name>
<dbReference type="Proteomes" id="UP000218765">
    <property type="component" value="Chromosome"/>
</dbReference>
<evidence type="ECO:0000256" key="1">
    <source>
        <dbReference type="ARBA" id="ARBA00012528"/>
    </source>
</evidence>
<dbReference type="GO" id="GO:0043709">
    <property type="term" value="P:cell adhesion involved in single-species biofilm formation"/>
    <property type="evidence" value="ECO:0007669"/>
    <property type="project" value="TreeGrafter"/>
</dbReference>
<dbReference type="AlphaFoldDB" id="A0A1Z4VM84"/>
<dbReference type="EMBL" id="AP018052">
    <property type="protein sequence ID" value="BAZ92721.1"/>
    <property type="molecule type" value="Genomic_DNA"/>
</dbReference>
<dbReference type="PANTHER" id="PTHR45138:SF9">
    <property type="entry name" value="DIGUANYLATE CYCLASE DGCM-RELATED"/>
    <property type="match status" value="1"/>
</dbReference>
<dbReference type="Gene3D" id="3.30.70.270">
    <property type="match status" value="1"/>
</dbReference>
<dbReference type="GO" id="GO:0052621">
    <property type="term" value="F:diguanylate cyclase activity"/>
    <property type="evidence" value="ECO:0007669"/>
    <property type="project" value="UniProtKB-EC"/>
</dbReference>
<dbReference type="InterPro" id="IPR000160">
    <property type="entry name" value="GGDEF_dom"/>
</dbReference>
<dbReference type="InterPro" id="IPR050469">
    <property type="entry name" value="Diguanylate_Cyclase"/>
</dbReference>
<keyword evidence="5" id="KW-1185">Reference proteome</keyword>
<evidence type="ECO:0000313" key="4">
    <source>
        <dbReference type="EMBL" id="BAZ92721.1"/>
    </source>
</evidence>
<dbReference type="GO" id="GO:0005886">
    <property type="term" value="C:plasma membrane"/>
    <property type="evidence" value="ECO:0007669"/>
    <property type="project" value="TreeGrafter"/>
</dbReference>
<dbReference type="PROSITE" id="PS50887">
    <property type="entry name" value="GGDEF"/>
    <property type="match status" value="1"/>
</dbReference>
<dbReference type="InterPro" id="IPR029787">
    <property type="entry name" value="Nucleotide_cyclase"/>
</dbReference>
<protein>
    <recommendedName>
        <fullName evidence="1">diguanylate cyclase</fullName>
        <ecNumber evidence="1">2.7.7.65</ecNumber>
    </recommendedName>
</protein>
<dbReference type="KEGG" id="ttc:FOKN1_0317"/>
<comment type="catalytic activity">
    <reaction evidence="2">
        <text>2 GTP = 3',3'-c-di-GMP + 2 diphosphate</text>
        <dbReference type="Rhea" id="RHEA:24898"/>
        <dbReference type="ChEBI" id="CHEBI:33019"/>
        <dbReference type="ChEBI" id="CHEBI:37565"/>
        <dbReference type="ChEBI" id="CHEBI:58805"/>
        <dbReference type="EC" id="2.7.7.65"/>
    </reaction>
</comment>
<proteinExistence type="predicted"/>